<dbReference type="OrthoDB" id="1862401at2759"/>
<comment type="caution">
    <text evidence="2">The sequence shown here is derived from an EMBL/GenBank/DDBJ whole genome shotgun (WGS) entry which is preliminary data.</text>
</comment>
<gene>
    <name evidence="2" type="ORF">DL89DRAFT_263682</name>
</gene>
<sequence>MLFFYANDASDEDFMPGDKLEEGFYRTLSLCPWFAGDLQADTRRTNLNMPAYRESQSLVHFSKIQSVGFNPTTWPSDLVPVEQAPYLDSATRKVKLLRVHVVRLKDNSGMAISISFNHGIADGTTIMTLLNRWADETRALIAGVPVAEATFCFGADIISKHLPSERAPLNETTSKVLSAKSRVADFIMLASYLTSPASPRGHLFRISRAKIDGLRSQVLEHLPHGTRVHEQAVTMTSRGWVAKLADWINGAAGEHWTLVVVDYRRHLGMAELNYMGNPIFGEFVLTPLHQAHQPITAKTIAVTHAINSLAIAMNYKVVTTTTNIASTKMYAADFGQWRVFIILPSPPPSKDILVNICDTPSVMDGVLKNEFWRDFAELVY</sequence>
<dbReference type="EMBL" id="MCFD01000001">
    <property type="protein sequence ID" value="ORX73652.1"/>
    <property type="molecule type" value="Genomic_DNA"/>
</dbReference>
<keyword evidence="3" id="KW-1185">Reference proteome</keyword>
<name>A0A1Y1WJJ3_9FUNG</name>
<dbReference type="InterPro" id="IPR050317">
    <property type="entry name" value="Plant_Fungal_Acyltransferase"/>
</dbReference>
<organism evidence="2 3">
    <name type="scientific">Linderina pennispora</name>
    <dbReference type="NCBI Taxonomy" id="61395"/>
    <lineage>
        <taxon>Eukaryota</taxon>
        <taxon>Fungi</taxon>
        <taxon>Fungi incertae sedis</taxon>
        <taxon>Zoopagomycota</taxon>
        <taxon>Kickxellomycotina</taxon>
        <taxon>Kickxellomycetes</taxon>
        <taxon>Kickxellales</taxon>
        <taxon>Kickxellaceae</taxon>
        <taxon>Linderina</taxon>
    </lineage>
</organism>
<reference evidence="2 3" key="1">
    <citation type="submission" date="2016-07" db="EMBL/GenBank/DDBJ databases">
        <title>Pervasive Adenine N6-methylation of Active Genes in Fungi.</title>
        <authorList>
            <consortium name="DOE Joint Genome Institute"/>
            <person name="Mondo S.J."/>
            <person name="Dannebaum R.O."/>
            <person name="Kuo R.C."/>
            <person name="Labutti K."/>
            <person name="Haridas S."/>
            <person name="Kuo A."/>
            <person name="Salamov A."/>
            <person name="Ahrendt S.R."/>
            <person name="Lipzen A."/>
            <person name="Sullivan W."/>
            <person name="Andreopoulos W.B."/>
            <person name="Clum A."/>
            <person name="Lindquist E."/>
            <person name="Daum C."/>
            <person name="Ramamoorthy G.K."/>
            <person name="Gryganskyi A."/>
            <person name="Culley D."/>
            <person name="Magnuson J.K."/>
            <person name="James T.Y."/>
            <person name="O'Malley M.A."/>
            <person name="Stajich J.E."/>
            <person name="Spatafora J.W."/>
            <person name="Visel A."/>
            <person name="Grigoriev I.V."/>
        </authorList>
    </citation>
    <scope>NUCLEOTIDE SEQUENCE [LARGE SCALE GENOMIC DNA]</scope>
    <source>
        <strain evidence="2 3">ATCC 12442</strain>
    </source>
</reference>
<dbReference type="AlphaFoldDB" id="A0A1Y1WJJ3"/>
<protein>
    <recommendedName>
        <fullName evidence="4">CoA-dependent acyltransferase</fullName>
    </recommendedName>
</protein>
<dbReference type="GeneID" id="63802586"/>
<dbReference type="GO" id="GO:0016747">
    <property type="term" value="F:acyltransferase activity, transferring groups other than amino-acyl groups"/>
    <property type="evidence" value="ECO:0007669"/>
    <property type="project" value="TreeGrafter"/>
</dbReference>
<dbReference type="Gene3D" id="3.30.559.10">
    <property type="entry name" value="Chloramphenicol acetyltransferase-like domain"/>
    <property type="match status" value="2"/>
</dbReference>
<dbReference type="Proteomes" id="UP000193922">
    <property type="component" value="Unassembled WGS sequence"/>
</dbReference>
<dbReference type="InterPro" id="IPR023213">
    <property type="entry name" value="CAT-like_dom_sf"/>
</dbReference>
<dbReference type="RefSeq" id="XP_040746863.1">
    <property type="nucleotide sequence ID" value="XM_040885938.1"/>
</dbReference>
<evidence type="ECO:0000313" key="3">
    <source>
        <dbReference type="Proteomes" id="UP000193922"/>
    </source>
</evidence>
<evidence type="ECO:0000313" key="2">
    <source>
        <dbReference type="EMBL" id="ORX73652.1"/>
    </source>
</evidence>
<evidence type="ECO:0008006" key="4">
    <source>
        <dbReference type="Google" id="ProtNLM"/>
    </source>
</evidence>
<accession>A0A1Y1WJJ3</accession>
<dbReference type="Pfam" id="PF02458">
    <property type="entry name" value="Transferase"/>
    <property type="match status" value="1"/>
</dbReference>
<keyword evidence="1" id="KW-0808">Transferase</keyword>
<evidence type="ECO:0000256" key="1">
    <source>
        <dbReference type="ARBA" id="ARBA00022679"/>
    </source>
</evidence>
<dbReference type="PANTHER" id="PTHR31642">
    <property type="entry name" value="TRICHOTHECENE 3-O-ACETYLTRANSFERASE"/>
    <property type="match status" value="1"/>
</dbReference>
<dbReference type="PANTHER" id="PTHR31642:SF310">
    <property type="entry name" value="FATTY ALCOHOL:CAFFEOYL-COA ACYLTRANSFERASE"/>
    <property type="match status" value="1"/>
</dbReference>
<proteinExistence type="predicted"/>
<dbReference type="GO" id="GO:0044550">
    <property type="term" value="P:secondary metabolite biosynthetic process"/>
    <property type="evidence" value="ECO:0007669"/>
    <property type="project" value="TreeGrafter"/>
</dbReference>